<organism evidence="2 3">
    <name type="scientific">Polaromonas aquatica</name>
    <dbReference type="NCBI Taxonomy" id="332657"/>
    <lineage>
        <taxon>Bacteria</taxon>
        <taxon>Pseudomonadati</taxon>
        <taxon>Pseudomonadota</taxon>
        <taxon>Betaproteobacteria</taxon>
        <taxon>Burkholderiales</taxon>
        <taxon>Comamonadaceae</taxon>
        <taxon>Polaromonas</taxon>
    </lineage>
</organism>
<gene>
    <name evidence="2" type="ORF">ACFQND_04000</name>
</gene>
<dbReference type="InterPro" id="IPR046291">
    <property type="entry name" value="DUF6328"/>
</dbReference>
<keyword evidence="1" id="KW-0812">Transmembrane</keyword>
<accession>A0ABW1TT11</accession>
<keyword evidence="3" id="KW-1185">Reference proteome</keyword>
<dbReference type="Proteomes" id="UP001596270">
    <property type="component" value="Unassembled WGS sequence"/>
</dbReference>
<reference evidence="3" key="1">
    <citation type="journal article" date="2019" name="Int. J. Syst. Evol. Microbiol.">
        <title>The Global Catalogue of Microorganisms (GCM) 10K type strain sequencing project: providing services to taxonomists for standard genome sequencing and annotation.</title>
        <authorList>
            <consortium name="The Broad Institute Genomics Platform"/>
            <consortium name="The Broad Institute Genome Sequencing Center for Infectious Disease"/>
            <person name="Wu L."/>
            <person name="Ma J."/>
        </authorList>
    </citation>
    <scope>NUCLEOTIDE SEQUENCE [LARGE SCALE GENOMIC DNA]</scope>
    <source>
        <strain evidence="3">CCUG 39402</strain>
    </source>
</reference>
<evidence type="ECO:0000256" key="1">
    <source>
        <dbReference type="SAM" id="Phobius"/>
    </source>
</evidence>
<dbReference type="EMBL" id="JBHSRS010000012">
    <property type="protein sequence ID" value="MFC6280392.1"/>
    <property type="molecule type" value="Genomic_DNA"/>
</dbReference>
<evidence type="ECO:0000313" key="3">
    <source>
        <dbReference type="Proteomes" id="UP001596270"/>
    </source>
</evidence>
<feature type="transmembrane region" description="Helical" evidence="1">
    <location>
        <begin position="129"/>
        <end position="149"/>
    </location>
</feature>
<comment type="caution">
    <text evidence="2">The sequence shown here is derived from an EMBL/GenBank/DDBJ whole genome shotgun (WGS) entry which is preliminary data.</text>
</comment>
<keyword evidence="1" id="KW-0472">Membrane</keyword>
<keyword evidence="1" id="KW-1133">Transmembrane helix</keyword>
<sequence length="159" mass="17082">MSSNRSAGGPEAPVPDEDGDLSDLLGELRVLLMSAQLLTGFLITVPFSSGFGKIVAWEKWLFVATFAMALTSLVLFSAPAVQHRLLRPLGDRPSFKRLASLQTLAGAVCLSLALVFAAGLVLTEALGQFVGAIAASVLALFITAFWWWLPLALRARRRL</sequence>
<proteinExistence type="predicted"/>
<feature type="transmembrane region" description="Helical" evidence="1">
    <location>
        <begin position="60"/>
        <end position="81"/>
    </location>
</feature>
<dbReference type="Pfam" id="PF19853">
    <property type="entry name" value="DUF6328"/>
    <property type="match status" value="1"/>
</dbReference>
<protein>
    <submittedName>
        <fullName evidence="2">DUF6328 family protein</fullName>
    </submittedName>
</protein>
<feature type="transmembrane region" description="Helical" evidence="1">
    <location>
        <begin position="30"/>
        <end position="48"/>
    </location>
</feature>
<name>A0ABW1TT11_9BURK</name>
<evidence type="ECO:0000313" key="2">
    <source>
        <dbReference type="EMBL" id="MFC6280392.1"/>
    </source>
</evidence>
<feature type="transmembrane region" description="Helical" evidence="1">
    <location>
        <begin position="101"/>
        <end position="123"/>
    </location>
</feature>